<feature type="active site" description="Proton donor/acceptor" evidence="10">
    <location>
        <position position="272"/>
    </location>
</feature>
<dbReference type="PANTHER" id="PTHR11113:SF14">
    <property type="entry name" value="N-ACETYLGLUCOSAMINE-6-PHOSPHATE DEACETYLASE"/>
    <property type="match status" value="1"/>
</dbReference>
<protein>
    <recommendedName>
        <fullName evidence="3">N-acetylglucosamine-6-phosphate deacetylase</fullName>
        <ecNumber evidence="2">3.5.1.25</ecNumber>
    </recommendedName>
</protein>
<evidence type="ECO:0000256" key="8">
    <source>
        <dbReference type="ARBA" id="ARBA00060590"/>
    </source>
</evidence>
<evidence type="ECO:0000256" key="3">
    <source>
        <dbReference type="ARBA" id="ARBA00018029"/>
    </source>
</evidence>
<sequence length="378" mass="40405">MIIKNVRIYKEDKTFALGQLEIADGIFKKVTIGNDTGETFDEEVIDGEGCLAIPGLVDIHFHGCKGDDFCDGSQEAIANMAAYEAQIGVTSICPASMTVSEEEIHQVMVTAGKYQSQTGARLVGINMEGPFINVKKKGAQAAEHIKCCNVDLFHQFQQESNGLIKLVDIAPETEGAMDFIDAVKDEVVVSIAHTTADYETAQEALERGASHVTHLYNAMPPFTHREPGVIGATRDNPNCHVELICDGIHIHPSVVRATFAMFGAERIILISDSMRATGLTDGQYTLGGQEVFVKGATATLADGTIAGSVTNLMDCMKNAVKNMGISLEDAIACATINPAKEIGIDTVCGSITEGKYADLVLLDADLNVKAVYVGGCKQ</sequence>
<evidence type="ECO:0000256" key="5">
    <source>
        <dbReference type="ARBA" id="ARBA00022801"/>
    </source>
</evidence>
<comment type="catalytic activity">
    <reaction evidence="7">
        <text>N-acetyl-D-glucosamine 6-phosphate + H2O = D-glucosamine 6-phosphate + acetate</text>
        <dbReference type="Rhea" id="RHEA:22936"/>
        <dbReference type="ChEBI" id="CHEBI:15377"/>
        <dbReference type="ChEBI" id="CHEBI:30089"/>
        <dbReference type="ChEBI" id="CHEBI:57513"/>
        <dbReference type="ChEBI" id="CHEBI:58725"/>
        <dbReference type="EC" id="3.5.1.25"/>
    </reaction>
</comment>
<dbReference type="EC" id="3.5.1.25" evidence="2"/>
<feature type="binding site" evidence="11">
    <location>
        <begin position="305"/>
        <end position="307"/>
    </location>
    <ligand>
        <name>substrate</name>
    </ligand>
</feature>
<evidence type="ECO:0000259" key="13">
    <source>
        <dbReference type="Pfam" id="PF01979"/>
    </source>
</evidence>
<organism evidence="14 15">
    <name type="scientific">Candidatus Anaerobutyricum stercoris</name>
    <dbReference type="NCBI Taxonomy" id="2838457"/>
    <lineage>
        <taxon>Bacteria</taxon>
        <taxon>Bacillati</taxon>
        <taxon>Bacillota</taxon>
        <taxon>Clostridia</taxon>
        <taxon>Lachnospirales</taxon>
        <taxon>Lachnospiraceae</taxon>
        <taxon>Anaerobutyricum</taxon>
    </lineage>
</organism>
<dbReference type="Gene3D" id="2.30.40.10">
    <property type="entry name" value="Urease, subunit C, domain 1"/>
    <property type="match status" value="1"/>
</dbReference>
<dbReference type="InterPro" id="IPR011059">
    <property type="entry name" value="Metal-dep_hydrolase_composite"/>
</dbReference>
<evidence type="ECO:0000256" key="11">
    <source>
        <dbReference type="PIRSR" id="PIRSR038994-2"/>
    </source>
</evidence>
<keyword evidence="5 9" id="KW-0378">Hydrolase</keyword>
<dbReference type="GO" id="GO:0006046">
    <property type="term" value="P:N-acetylglucosamine catabolic process"/>
    <property type="evidence" value="ECO:0007669"/>
    <property type="project" value="TreeGrafter"/>
</dbReference>
<evidence type="ECO:0000256" key="2">
    <source>
        <dbReference type="ARBA" id="ARBA00011899"/>
    </source>
</evidence>
<evidence type="ECO:0000313" key="14">
    <source>
        <dbReference type="EMBL" id="HIZ38413.1"/>
    </source>
</evidence>
<dbReference type="Gene3D" id="3.20.20.140">
    <property type="entry name" value="Metal-dependent hydrolases"/>
    <property type="match status" value="1"/>
</dbReference>
<evidence type="ECO:0000256" key="6">
    <source>
        <dbReference type="ARBA" id="ARBA00023277"/>
    </source>
</evidence>
<feature type="binding site" evidence="12">
    <location>
        <position position="214"/>
    </location>
    <ligand>
        <name>Zn(2+)</name>
        <dbReference type="ChEBI" id="CHEBI:29105"/>
    </ligand>
</feature>
<keyword evidence="4 12" id="KW-0479">Metal-binding</keyword>
<dbReference type="GO" id="GO:0046872">
    <property type="term" value="F:metal ion binding"/>
    <property type="evidence" value="ECO:0007669"/>
    <property type="project" value="UniProtKB-KW"/>
</dbReference>
<gene>
    <name evidence="14" type="primary">nagA</name>
    <name evidence="14" type="ORF">H9968_00590</name>
</gene>
<evidence type="ECO:0000313" key="15">
    <source>
        <dbReference type="Proteomes" id="UP000824049"/>
    </source>
</evidence>
<proteinExistence type="inferred from homology"/>
<dbReference type="PIRSF" id="PIRSF038994">
    <property type="entry name" value="NagA"/>
    <property type="match status" value="1"/>
</dbReference>
<dbReference type="Proteomes" id="UP000824049">
    <property type="component" value="Unassembled WGS sequence"/>
</dbReference>
<reference evidence="14" key="1">
    <citation type="journal article" date="2021" name="PeerJ">
        <title>Extensive microbial diversity within the chicken gut microbiome revealed by metagenomics and culture.</title>
        <authorList>
            <person name="Gilroy R."/>
            <person name="Ravi A."/>
            <person name="Getino M."/>
            <person name="Pursley I."/>
            <person name="Horton D.L."/>
            <person name="Alikhan N.F."/>
            <person name="Baker D."/>
            <person name="Gharbi K."/>
            <person name="Hall N."/>
            <person name="Watson M."/>
            <person name="Adriaenssens E.M."/>
            <person name="Foster-Nyarko E."/>
            <person name="Jarju S."/>
            <person name="Secka A."/>
            <person name="Antonio M."/>
            <person name="Oren A."/>
            <person name="Chaudhuri R.R."/>
            <person name="La Ragione R."/>
            <person name="Hildebrand F."/>
            <person name="Pallen M.J."/>
        </authorList>
    </citation>
    <scope>NUCLEOTIDE SEQUENCE</scope>
    <source>
        <strain evidence="14">CHK179-28034</strain>
    </source>
</reference>
<feature type="binding site" evidence="12">
    <location>
        <position position="193"/>
    </location>
    <ligand>
        <name>Zn(2+)</name>
        <dbReference type="ChEBI" id="CHEBI:29105"/>
    </ligand>
</feature>
<dbReference type="SUPFAM" id="SSF51556">
    <property type="entry name" value="Metallo-dependent hydrolases"/>
    <property type="match status" value="1"/>
</dbReference>
<dbReference type="InterPro" id="IPR006680">
    <property type="entry name" value="Amidohydro-rel"/>
</dbReference>
<reference evidence="14" key="2">
    <citation type="submission" date="2021-04" db="EMBL/GenBank/DDBJ databases">
        <authorList>
            <person name="Gilroy R."/>
        </authorList>
    </citation>
    <scope>NUCLEOTIDE SEQUENCE</scope>
    <source>
        <strain evidence="14">CHK179-28034</strain>
    </source>
</reference>
<dbReference type="CDD" id="cd00854">
    <property type="entry name" value="NagA"/>
    <property type="match status" value="1"/>
</dbReference>
<dbReference type="GO" id="GO:0008448">
    <property type="term" value="F:N-acetylglucosamine-6-phosphate deacetylase activity"/>
    <property type="evidence" value="ECO:0007669"/>
    <property type="project" value="UniProtKB-EC"/>
</dbReference>
<evidence type="ECO:0000256" key="1">
    <source>
        <dbReference type="ARBA" id="ARBA00010716"/>
    </source>
</evidence>
<dbReference type="FunFam" id="3.20.20.140:FF:000004">
    <property type="entry name" value="N-acetylglucosamine-6-phosphate deacetylase"/>
    <property type="match status" value="1"/>
</dbReference>
<feature type="binding site" evidence="11">
    <location>
        <position position="225"/>
    </location>
    <ligand>
        <name>substrate</name>
    </ligand>
</feature>
<dbReference type="EMBL" id="DXBR01000007">
    <property type="protein sequence ID" value="HIZ38413.1"/>
    <property type="molecule type" value="Genomic_DNA"/>
</dbReference>
<comment type="caution">
    <text evidence="14">The sequence shown here is derived from an EMBL/GenBank/DDBJ whole genome shotgun (WGS) entry which is preliminary data.</text>
</comment>
<evidence type="ECO:0000256" key="10">
    <source>
        <dbReference type="PIRSR" id="PIRSR038994-1"/>
    </source>
</evidence>
<comment type="similarity">
    <text evidence="1 9">Belongs to the metallo-dependent hydrolases superfamily. NagA family.</text>
</comment>
<comment type="cofactor">
    <cofactor evidence="12">
        <name>a divalent metal cation</name>
        <dbReference type="ChEBI" id="CHEBI:60240"/>
    </cofactor>
    <text evidence="12">Binds 1 divalent metal cation per subunit.</text>
</comment>
<dbReference type="SUPFAM" id="SSF51338">
    <property type="entry name" value="Composite domain of metallo-dependent hydrolases"/>
    <property type="match status" value="1"/>
</dbReference>
<evidence type="ECO:0000256" key="9">
    <source>
        <dbReference type="PIRNR" id="PIRNR038994"/>
    </source>
</evidence>
<feature type="domain" description="Amidohydrolase-related" evidence="13">
    <location>
        <begin position="52"/>
        <end position="375"/>
    </location>
</feature>
<evidence type="ECO:0000256" key="7">
    <source>
        <dbReference type="ARBA" id="ARBA00047647"/>
    </source>
</evidence>
<feature type="binding site" evidence="11">
    <location>
        <position position="139"/>
    </location>
    <ligand>
        <name>substrate</name>
    </ligand>
</feature>
<feature type="binding site" evidence="12">
    <location>
        <position position="128"/>
    </location>
    <ligand>
        <name>Zn(2+)</name>
        <dbReference type="ChEBI" id="CHEBI:29105"/>
    </ligand>
</feature>
<dbReference type="InterPro" id="IPR003764">
    <property type="entry name" value="GlcNAc_6-P_deAcase"/>
</dbReference>
<dbReference type="Pfam" id="PF01979">
    <property type="entry name" value="Amidohydro_1"/>
    <property type="match status" value="1"/>
</dbReference>
<keyword evidence="6 9" id="KW-0119">Carbohydrate metabolism</keyword>
<dbReference type="PANTHER" id="PTHR11113">
    <property type="entry name" value="N-ACETYLGLUCOSAMINE-6-PHOSPHATE DEACETYLASE"/>
    <property type="match status" value="1"/>
</dbReference>
<feature type="binding site" evidence="11">
    <location>
        <position position="249"/>
    </location>
    <ligand>
        <name>substrate</name>
    </ligand>
</feature>
<feature type="binding site" evidence="11">
    <location>
        <begin position="217"/>
        <end position="218"/>
    </location>
    <ligand>
        <name>substrate</name>
    </ligand>
</feature>
<evidence type="ECO:0000256" key="12">
    <source>
        <dbReference type="PIRSR" id="PIRSR038994-3"/>
    </source>
</evidence>
<dbReference type="AlphaFoldDB" id="A0A9D2EIK2"/>
<dbReference type="NCBIfam" id="TIGR00221">
    <property type="entry name" value="nagA"/>
    <property type="match status" value="1"/>
</dbReference>
<dbReference type="InterPro" id="IPR032466">
    <property type="entry name" value="Metal_Hydrolase"/>
</dbReference>
<comment type="pathway">
    <text evidence="8">Amino-sugar metabolism; N-acetylneuraminate degradation; D-fructose 6-phosphate from N-acetylneuraminate: step 4/5.</text>
</comment>
<evidence type="ECO:0000256" key="4">
    <source>
        <dbReference type="ARBA" id="ARBA00022723"/>
    </source>
</evidence>
<accession>A0A9D2EIK2</accession>
<name>A0A9D2EIK2_9FIRM</name>